<feature type="transmembrane region" description="Helical" evidence="6">
    <location>
        <begin position="118"/>
        <end position="143"/>
    </location>
</feature>
<dbReference type="GO" id="GO:0022857">
    <property type="term" value="F:transmembrane transporter activity"/>
    <property type="evidence" value="ECO:0007669"/>
    <property type="project" value="InterPro"/>
</dbReference>
<keyword evidence="8" id="KW-1185">Reference proteome</keyword>
<evidence type="ECO:0000313" key="7">
    <source>
        <dbReference type="EMBL" id="BAU48002.1"/>
    </source>
</evidence>
<feature type="transmembrane region" description="Helical" evidence="6">
    <location>
        <begin position="20"/>
        <end position="41"/>
    </location>
</feature>
<dbReference type="Proteomes" id="UP000218899">
    <property type="component" value="Chromosome"/>
</dbReference>
<reference evidence="7 8" key="1">
    <citation type="submission" date="2015-08" db="EMBL/GenBank/DDBJ databases">
        <title>Complete genome sequence of Sulfurifustis variabilis.</title>
        <authorList>
            <person name="Miura A."/>
            <person name="Kojima H."/>
            <person name="Fukui M."/>
        </authorList>
    </citation>
    <scope>NUCLEOTIDE SEQUENCE [LARGE SCALE GENOMIC DNA]</scope>
    <source>
        <strain evidence="8">skN76</strain>
    </source>
</reference>
<dbReference type="Pfam" id="PF13520">
    <property type="entry name" value="AA_permease_2"/>
    <property type="match status" value="1"/>
</dbReference>
<accession>A0A1B4V605</accession>
<evidence type="ECO:0000256" key="4">
    <source>
        <dbReference type="ARBA" id="ARBA00022989"/>
    </source>
</evidence>
<evidence type="ECO:0000256" key="3">
    <source>
        <dbReference type="ARBA" id="ARBA00022692"/>
    </source>
</evidence>
<name>A0A1B4V605_9GAMM</name>
<dbReference type="EMBL" id="AP014936">
    <property type="protein sequence ID" value="BAU48002.1"/>
    <property type="molecule type" value="Genomic_DNA"/>
</dbReference>
<dbReference type="PIRSF" id="PIRSF006060">
    <property type="entry name" value="AA_transporter"/>
    <property type="match status" value="1"/>
</dbReference>
<proteinExistence type="predicted"/>
<dbReference type="PANTHER" id="PTHR42770:SF11">
    <property type="entry name" value="INNER MEMBRANE TRANSPORT PROTEIN YBAT"/>
    <property type="match status" value="1"/>
</dbReference>
<keyword evidence="3 6" id="KW-0812">Transmembrane</keyword>
<feature type="transmembrane region" description="Helical" evidence="6">
    <location>
        <begin position="353"/>
        <end position="372"/>
    </location>
</feature>
<dbReference type="PANTHER" id="PTHR42770">
    <property type="entry name" value="AMINO ACID TRANSPORTER-RELATED"/>
    <property type="match status" value="1"/>
</dbReference>
<protein>
    <submittedName>
        <fullName evidence="7">Amino acid permease</fullName>
    </submittedName>
</protein>
<gene>
    <name evidence="7" type="ORF">SVA_1437</name>
</gene>
<feature type="transmembrane region" description="Helical" evidence="6">
    <location>
        <begin position="90"/>
        <end position="112"/>
    </location>
</feature>
<organism evidence="7 8">
    <name type="scientific">Sulfurifustis variabilis</name>
    <dbReference type="NCBI Taxonomy" id="1675686"/>
    <lineage>
        <taxon>Bacteria</taxon>
        <taxon>Pseudomonadati</taxon>
        <taxon>Pseudomonadota</taxon>
        <taxon>Gammaproteobacteria</taxon>
        <taxon>Acidiferrobacterales</taxon>
        <taxon>Acidiferrobacteraceae</taxon>
        <taxon>Sulfurifustis</taxon>
    </lineage>
</organism>
<feature type="transmembrane region" description="Helical" evidence="6">
    <location>
        <begin position="191"/>
        <end position="209"/>
    </location>
</feature>
<feature type="transmembrane region" description="Helical" evidence="6">
    <location>
        <begin position="326"/>
        <end position="347"/>
    </location>
</feature>
<dbReference type="InterPro" id="IPR002293">
    <property type="entry name" value="AA/rel_permease1"/>
</dbReference>
<feature type="transmembrane region" description="Helical" evidence="6">
    <location>
        <begin position="47"/>
        <end position="69"/>
    </location>
</feature>
<evidence type="ECO:0000313" key="8">
    <source>
        <dbReference type="Proteomes" id="UP000218899"/>
    </source>
</evidence>
<sequence>MSRAPAGAIALKRSLTLGLLTLYGLGTILGAGIYVLVGRVAATAGMYAPLAFVIAALLAGLTGLSYAELSARLPKSAGEAVYVQEGLRRRWLSVVVGLLIVLTGVVSAATIANGFVGYLHVFVAVPDGLAVVVLVLLLGALAAWGITESVVAASLVTLVELGGLAFIIYIGGAGLVDLPARWPELVPPPAAGVWHGILLGAFLAFYAFIGFEDMVNVAEEVKEPGRTLPLAILIAIVVSTVLYLLVALVAVLALPPAELAASRAPLALIYERATGSPPTLIALVSLFAVVNGALIQIIMSSRVLYGMSREGWLPEALGKVSPVTRTPLAATALVGATVLVLAVALPIVTLAKATSLIVLIVFALVNLALVRIKRRDPRPAGVRVFPLAIPLAGFLASTGFVALQLAELLAGLPLP</sequence>
<evidence type="ECO:0000256" key="1">
    <source>
        <dbReference type="ARBA" id="ARBA00004651"/>
    </source>
</evidence>
<keyword evidence="4 6" id="KW-1133">Transmembrane helix</keyword>
<evidence type="ECO:0000256" key="2">
    <source>
        <dbReference type="ARBA" id="ARBA00022475"/>
    </source>
</evidence>
<comment type="subcellular location">
    <subcellularLocation>
        <location evidence="1">Cell membrane</location>
        <topology evidence="1">Multi-pass membrane protein</topology>
    </subcellularLocation>
</comment>
<dbReference type="KEGG" id="sva:SVA_1437"/>
<dbReference type="GO" id="GO:0005886">
    <property type="term" value="C:plasma membrane"/>
    <property type="evidence" value="ECO:0007669"/>
    <property type="project" value="UniProtKB-SubCell"/>
</dbReference>
<keyword evidence="2" id="KW-1003">Cell membrane</keyword>
<dbReference type="Gene3D" id="1.20.1740.10">
    <property type="entry name" value="Amino acid/polyamine transporter I"/>
    <property type="match status" value="1"/>
</dbReference>
<evidence type="ECO:0000256" key="5">
    <source>
        <dbReference type="ARBA" id="ARBA00023136"/>
    </source>
</evidence>
<feature type="transmembrane region" description="Helical" evidence="6">
    <location>
        <begin position="280"/>
        <end position="305"/>
    </location>
</feature>
<feature type="transmembrane region" description="Helical" evidence="6">
    <location>
        <begin position="150"/>
        <end position="171"/>
    </location>
</feature>
<dbReference type="AlphaFoldDB" id="A0A1B4V605"/>
<dbReference type="InterPro" id="IPR050367">
    <property type="entry name" value="APC_superfamily"/>
</dbReference>
<feature type="transmembrane region" description="Helical" evidence="6">
    <location>
        <begin position="384"/>
        <end position="406"/>
    </location>
</feature>
<keyword evidence="5 6" id="KW-0472">Membrane</keyword>
<evidence type="ECO:0000256" key="6">
    <source>
        <dbReference type="SAM" id="Phobius"/>
    </source>
</evidence>
<feature type="transmembrane region" description="Helical" evidence="6">
    <location>
        <begin position="230"/>
        <end position="254"/>
    </location>
</feature>